<dbReference type="PANTHER" id="PTHR11439:SF503">
    <property type="entry name" value="CYSTEINE-RICH RLK (RECEPTOR-LIKE PROTEIN KINASE) 8"/>
    <property type="match status" value="1"/>
</dbReference>
<dbReference type="EMBL" id="QJKJ01017251">
    <property type="protein sequence ID" value="RDX58804.1"/>
    <property type="molecule type" value="Genomic_DNA"/>
</dbReference>
<dbReference type="STRING" id="157652.A0A371E1Q6"/>
<dbReference type="Proteomes" id="UP000257109">
    <property type="component" value="Unassembled WGS sequence"/>
</dbReference>
<sequence length="529" mass="61464">MYLRLSVTSLTKGLNMYLLATTQSLKLIGFFSLKLKNSHNDLKTNQNIELELEHIVYHPPIRGTRLLFDIYQRSNIAVYNIVMYESVNFEEVTMEEKLLATMQEELSMIERNQTWEVVPRPHVRNFIRLKWMFRTKFNLNGSINKHKARLVVKDNSQIFGIDYSDTFAPVARHDTIRLLLIIVAQKGWQVFHMDVKSIFLNDLKQAPRVWYNRINGHSLHLSFQKSLSEATLYVKCVGSDILIISLYVDDLLITRSNLAPIKSLNHSKENEIFVCQKKYAKKILKKFQLDKCKVMNILMNQKEKFIKEDGADKVNEAHFRSVIGCLMYLTSTRSNILFSVRFVSRFMHCASELHLKAAKRIVRYIKGTVNYGVKYYKVQDFKLSSFSYSDWASSLDDMKNTSGYCFGIGSNSTVEAKFVATTVVVNQAIWLRNILANFGLKQDQSTKNFVDNQAAISISYNLVFHRKTKHFNVKLFYLREMQEDGDVSLVYCKTKDQVVDMFTKSFSLSKFEFLRKKLGVCSLQGKEEH</sequence>
<keyword evidence="3" id="KW-1185">Reference proteome</keyword>
<dbReference type="SUPFAM" id="SSF56672">
    <property type="entry name" value="DNA/RNA polymerases"/>
    <property type="match status" value="1"/>
</dbReference>
<reference evidence="2" key="1">
    <citation type="submission" date="2018-05" db="EMBL/GenBank/DDBJ databases">
        <title>Draft genome of Mucuna pruriens seed.</title>
        <authorList>
            <person name="Nnadi N.E."/>
            <person name="Vos R."/>
            <person name="Hasami M.H."/>
            <person name="Devisetty U.K."/>
            <person name="Aguiy J.C."/>
        </authorList>
    </citation>
    <scope>NUCLEOTIDE SEQUENCE [LARGE SCALE GENOMIC DNA]</scope>
    <source>
        <strain evidence="2">JCA_2017</strain>
    </source>
</reference>
<organism evidence="2 3">
    <name type="scientific">Mucuna pruriens</name>
    <name type="common">Velvet bean</name>
    <name type="synonym">Dolichos pruriens</name>
    <dbReference type="NCBI Taxonomy" id="157652"/>
    <lineage>
        <taxon>Eukaryota</taxon>
        <taxon>Viridiplantae</taxon>
        <taxon>Streptophyta</taxon>
        <taxon>Embryophyta</taxon>
        <taxon>Tracheophyta</taxon>
        <taxon>Spermatophyta</taxon>
        <taxon>Magnoliopsida</taxon>
        <taxon>eudicotyledons</taxon>
        <taxon>Gunneridae</taxon>
        <taxon>Pentapetalae</taxon>
        <taxon>rosids</taxon>
        <taxon>fabids</taxon>
        <taxon>Fabales</taxon>
        <taxon>Fabaceae</taxon>
        <taxon>Papilionoideae</taxon>
        <taxon>50 kb inversion clade</taxon>
        <taxon>NPAAA clade</taxon>
        <taxon>indigoferoid/millettioid clade</taxon>
        <taxon>Phaseoleae</taxon>
        <taxon>Mucuna</taxon>
    </lineage>
</organism>
<dbReference type="InterPro" id="IPR013103">
    <property type="entry name" value="RVT_2"/>
</dbReference>
<feature type="domain" description="Reverse transcriptase Ty1/copia-type" evidence="1">
    <location>
        <begin position="112"/>
        <end position="201"/>
    </location>
</feature>
<dbReference type="PANTHER" id="PTHR11439">
    <property type="entry name" value="GAG-POL-RELATED RETROTRANSPOSON"/>
    <property type="match status" value="1"/>
</dbReference>
<feature type="non-terminal residue" evidence="2">
    <location>
        <position position="1"/>
    </location>
</feature>
<dbReference type="Pfam" id="PF07727">
    <property type="entry name" value="RVT_2"/>
    <property type="match status" value="2"/>
</dbReference>
<dbReference type="InterPro" id="IPR043502">
    <property type="entry name" value="DNA/RNA_pol_sf"/>
</dbReference>
<evidence type="ECO:0000259" key="1">
    <source>
        <dbReference type="Pfam" id="PF07727"/>
    </source>
</evidence>
<protein>
    <submittedName>
        <fullName evidence="2">Copia protein</fullName>
    </submittedName>
</protein>
<evidence type="ECO:0000313" key="3">
    <source>
        <dbReference type="Proteomes" id="UP000257109"/>
    </source>
</evidence>
<name>A0A371E1Q6_MUCPR</name>
<dbReference type="AlphaFoldDB" id="A0A371E1Q6"/>
<comment type="caution">
    <text evidence="2">The sequence shown here is derived from an EMBL/GenBank/DDBJ whole genome shotgun (WGS) entry which is preliminary data.</text>
</comment>
<feature type="domain" description="Reverse transcriptase Ty1/copia-type" evidence="1">
    <location>
        <begin position="203"/>
        <end position="265"/>
    </location>
</feature>
<evidence type="ECO:0000313" key="2">
    <source>
        <dbReference type="EMBL" id="RDX58804.1"/>
    </source>
</evidence>
<dbReference type="OrthoDB" id="413760at2759"/>
<gene>
    <name evidence="2" type="primary">GIP</name>
    <name evidence="2" type="ORF">CR513_61958</name>
</gene>
<accession>A0A371E1Q6</accession>
<proteinExistence type="predicted"/>
<dbReference type="CDD" id="cd09272">
    <property type="entry name" value="RNase_HI_RT_Ty1"/>
    <property type="match status" value="1"/>
</dbReference>